<reference evidence="1 2" key="1">
    <citation type="submission" date="2020-08" db="EMBL/GenBank/DDBJ databases">
        <title>Genomic Encyclopedia of Type Strains, Phase III (KMG-III): the genomes of soil and plant-associated and newly described type strains.</title>
        <authorList>
            <person name="Whitman W."/>
        </authorList>
    </citation>
    <scope>NUCLEOTIDE SEQUENCE [LARGE SCALE GENOMIC DNA]</scope>
    <source>
        <strain evidence="1 2">CECT 8075</strain>
    </source>
</reference>
<proteinExistence type="predicted"/>
<accession>A0A7W5E4A2</accession>
<sequence length="65" mass="7011">MGQSVRSRQGVRAITNKSLLPKLRGDLDHHTHVKGSKLMGSELVEATEVTSVDSKTVSFEGSETS</sequence>
<protein>
    <submittedName>
        <fullName evidence="1">Uncharacterized protein</fullName>
    </submittedName>
</protein>
<gene>
    <name evidence="1" type="ORF">FHS27_005790</name>
</gene>
<dbReference type="EMBL" id="JACHXU010000029">
    <property type="protein sequence ID" value="MBB3209945.1"/>
    <property type="molecule type" value="Genomic_DNA"/>
</dbReference>
<dbReference type="AlphaFoldDB" id="A0A7W5E4A2"/>
<dbReference type="Proteomes" id="UP000536179">
    <property type="component" value="Unassembled WGS sequence"/>
</dbReference>
<evidence type="ECO:0000313" key="1">
    <source>
        <dbReference type="EMBL" id="MBB3209945.1"/>
    </source>
</evidence>
<evidence type="ECO:0000313" key="2">
    <source>
        <dbReference type="Proteomes" id="UP000536179"/>
    </source>
</evidence>
<comment type="caution">
    <text evidence="1">The sequence shown here is derived from an EMBL/GenBank/DDBJ whole genome shotgun (WGS) entry which is preliminary data.</text>
</comment>
<organism evidence="1 2">
    <name type="scientific">Aporhodopirellula rubra</name>
    <dbReference type="NCBI Taxonomy" id="980271"/>
    <lineage>
        <taxon>Bacteria</taxon>
        <taxon>Pseudomonadati</taxon>
        <taxon>Planctomycetota</taxon>
        <taxon>Planctomycetia</taxon>
        <taxon>Pirellulales</taxon>
        <taxon>Pirellulaceae</taxon>
        <taxon>Aporhodopirellula</taxon>
    </lineage>
</organism>
<keyword evidence="2" id="KW-1185">Reference proteome</keyword>
<name>A0A7W5E4A2_9BACT</name>